<evidence type="ECO:0000313" key="1">
    <source>
        <dbReference type="EMBL" id="KAJ4386812.1"/>
    </source>
</evidence>
<protein>
    <submittedName>
        <fullName evidence="1">Uncharacterized protein</fullName>
    </submittedName>
</protein>
<reference evidence="1" key="1">
    <citation type="submission" date="2022-10" db="EMBL/GenBank/DDBJ databases">
        <title>Tapping the CABI collections for fungal endophytes: first genome assemblies for Collariella, Neodidymelliopsis, Ascochyta clinopodiicola, Didymella pomorum, Didymosphaeria variabile, Neocosmospora piperis and Neocucurbitaria cava.</title>
        <authorList>
            <person name="Hill R."/>
        </authorList>
    </citation>
    <scope>NUCLEOTIDE SEQUENCE</scope>
    <source>
        <strain evidence="1">IMI 355082</strain>
    </source>
</reference>
<gene>
    <name evidence="1" type="ORF">N0V93_009710</name>
</gene>
<dbReference type="AlphaFoldDB" id="A0A9W8YNN3"/>
<dbReference type="OrthoDB" id="5396520at2759"/>
<sequence length="126" mass="14544">MPRPYTLRPESFVPPNPFSPYIHISFRLPYESRDPIYPASGLQLSFARPSDDQEIFLERITARDVQYADTGLCTVLLEKDSVPRYNVKELTEEEVLVKLHAWKGERHLGAWEVGRLHGEDAYKVVS</sequence>
<organism evidence="1 2">
    <name type="scientific">Gnomoniopsis smithogilvyi</name>
    <dbReference type="NCBI Taxonomy" id="1191159"/>
    <lineage>
        <taxon>Eukaryota</taxon>
        <taxon>Fungi</taxon>
        <taxon>Dikarya</taxon>
        <taxon>Ascomycota</taxon>
        <taxon>Pezizomycotina</taxon>
        <taxon>Sordariomycetes</taxon>
        <taxon>Sordariomycetidae</taxon>
        <taxon>Diaporthales</taxon>
        <taxon>Gnomoniaceae</taxon>
        <taxon>Gnomoniopsis</taxon>
    </lineage>
</organism>
<evidence type="ECO:0000313" key="2">
    <source>
        <dbReference type="Proteomes" id="UP001140453"/>
    </source>
</evidence>
<dbReference type="Proteomes" id="UP001140453">
    <property type="component" value="Unassembled WGS sequence"/>
</dbReference>
<name>A0A9W8YNN3_9PEZI</name>
<dbReference type="EMBL" id="JAPEVB010000006">
    <property type="protein sequence ID" value="KAJ4386812.1"/>
    <property type="molecule type" value="Genomic_DNA"/>
</dbReference>
<keyword evidence="2" id="KW-1185">Reference proteome</keyword>
<accession>A0A9W8YNN3</accession>
<comment type="caution">
    <text evidence="1">The sequence shown here is derived from an EMBL/GenBank/DDBJ whole genome shotgun (WGS) entry which is preliminary data.</text>
</comment>
<proteinExistence type="predicted"/>